<protein>
    <submittedName>
        <fullName evidence="4">Uncharacterized protein LOC108267183 isoform X1</fullName>
    </submittedName>
</protein>
<dbReference type="GeneID" id="108267183"/>
<dbReference type="KEGG" id="ipu:108267183"/>
<organism evidence="3 4">
    <name type="scientific">Ictalurus punctatus</name>
    <name type="common">Channel catfish</name>
    <name type="synonym">Silurus punctatus</name>
    <dbReference type="NCBI Taxonomy" id="7998"/>
    <lineage>
        <taxon>Eukaryota</taxon>
        <taxon>Metazoa</taxon>
        <taxon>Chordata</taxon>
        <taxon>Craniata</taxon>
        <taxon>Vertebrata</taxon>
        <taxon>Euteleostomi</taxon>
        <taxon>Actinopterygii</taxon>
        <taxon>Neopterygii</taxon>
        <taxon>Teleostei</taxon>
        <taxon>Ostariophysi</taxon>
        <taxon>Siluriformes</taxon>
        <taxon>Ictaluridae</taxon>
        <taxon>Ictalurus</taxon>
    </lineage>
</organism>
<feature type="compositionally biased region" description="Basic and acidic residues" evidence="1">
    <location>
        <begin position="93"/>
        <end position="103"/>
    </location>
</feature>
<dbReference type="Proteomes" id="UP000221080">
    <property type="component" value="Chromosome 7"/>
</dbReference>
<dbReference type="Pfam" id="PF00240">
    <property type="entry name" value="ubiquitin"/>
    <property type="match status" value="1"/>
</dbReference>
<dbReference type="AlphaFoldDB" id="A0A2D0R7U6"/>
<evidence type="ECO:0000259" key="2">
    <source>
        <dbReference type="PROSITE" id="PS50053"/>
    </source>
</evidence>
<dbReference type="PROSITE" id="PS50053">
    <property type="entry name" value="UBIQUITIN_2"/>
    <property type="match status" value="1"/>
</dbReference>
<gene>
    <name evidence="4" type="primary">LOC108267183</name>
</gene>
<sequence>MENNYYIVVKTHKGEVKTIFVSNSEDEFNKTTILAFKEKILEAFSYTPEDQIRIICHGSQLEDTDTFAMRKIKNEDTFHLCLRLRGGQLQPDEESKDRRHSRDLTLSPDF</sequence>
<evidence type="ECO:0000313" key="4">
    <source>
        <dbReference type="RefSeq" id="XP_017326662.1"/>
    </source>
</evidence>
<dbReference type="OrthoDB" id="428577at2759"/>
<proteinExistence type="predicted"/>
<reference evidence="3" key="1">
    <citation type="journal article" date="2016" name="Nat. Commun.">
        <title>The channel catfish genome sequence provides insights into the evolution of scale formation in teleosts.</title>
        <authorList>
            <person name="Liu Z."/>
            <person name="Liu S."/>
            <person name="Yao J."/>
            <person name="Bao L."/>
            <person name="Zhang J."/>
            <person name="Li Y."/>
            <person name="Jiang C."/>
            <person name="Sun L."/>
            <person name="Wang R."/>
            <person name="Zhang Y."/>
            <person name="Zhou T."/>
            <person name="Zeng Q."/>
            <person name="Fu Q."/>
            <person name="Gao S."/>
            <person name="Li N."/>
            <person name="Koren S."/>
            <person name="Jiang Y."/>
            <person name="Zimin A."/>
            <person name="Xu P."/>
            <person name="Phillippy A.M."/>
            <person name="Geng X."/>
            <person name="Song L."/>
            <person name="Sun F."/>
            <person name="Li C."/>
            <person name="Wang X."/>
            <person name="Chen A."/>
            <person name="Jin Y."/>
            <person name="Yuan Z."/>
            <person name="Yang Y."/>
            <person name="Tan S."/>
            <person name="Peatman E."/>
            <person name="Lu J."/>
            <person name="Qin Z."/>
            <person name="Dunham R."/>
            <person name="Li Z."/>
            <person name="Sonstegard T."/>
            <person name="Feng J."/>
            <person name="Danzmann R.G."/>
            <person name="Schroeder S."/>
            <person name="Scheffler B."/>
            <person name="Duke M.V."/>
            <person name="Ballard L."/>
            <person name="Kucuktas H."/>
            <person name="Kaltenboeck L."/>
            <person name="Liu H."/>
            <person name="Armbruster J."/>
            <person name="Xie Y."/>
            <person name="Kirby M.L."/>
            <person name="Tian Y."/>
            <person name="Flanagan M.E."/>
            <person name="Mu W."/>
            <person name="Waldbieser G.C."/>
        </authorList>
    </citation>
    <scope>NUCLEOTIDE SEQUENCE [LARGE SCALE GENOMIC DNA]</scope>
    <source>
        <strain evidence="3">SDA103</strain>
    </source>
</reference>
<name>A0A2D0R7U6_ICTPU</name>
<dbReference type="SUPFAM" id="SSF54236">
    <property type="entry name" value="Ubiquitin-like"/>
    <property type="match status" value="1"/>
</dbReference>
<reference evidence="4" key="2">
    <citation type="submission" date="2025-08" db="UniProtKB">
        <authorList>
            <consortium name="RefSeq"/>
        </authorList>
    </citation>
    <scope>IDENTIFICATION</scope>
    <source>
        <tissue evidence="4">Blood</tissue>
    </source>
</reference>
<dbReference type="InterPro" id="IPR029071">
    <property type="entry name" value="Ubiquitin-like_domsf"/>
</dbReference>
<keyword evidence="3" id="KW-1185">Reference proteome</keyword>
<dbReference type="InterPro" id="IPR000626">
    <property type="entry name" value="Ubiquitin-like_dom"/>
</dbReference>
<accession>A0A2D0R7U6</accession>
<evidence type="ECO:0000313" key="3">
    <source>
        <dbReference type="Proteomes" id="UP000221080"/>
    </source>
</evidence>
<evidence type="ECO:0000256" key="1">
    <source>
        <dbReference type="SAM" id="MobiDB-lite"/>
    </source>
</evidence>
<feature type="domain" description="Ubiquitin-like" evidence="2">
    <location>
        <begin position="5"/>
        <end position="87"/>
    </location>
</feature>
<feature type="region of interest" description="Disordered" evidence="1">
    <location>
        <begin position="89"/>
        <end position="110"/>
    </location>
</feature>
<dbReference type="Gene3D" id="3.10.20.90">
    <property type="entry name" value="Phosphatidylinositol 3-kinase Catalytic Subunit, Chain A, domain 1"/>
    <property type="match status" value="1"/>
</dbReference>
<dbReference type="RefSeq" id="XP_017326662.1">
    <property type="nucleotide sequence ID" value="XM_017471173.3"/>
</dbReference>
<dbReference type="SMART" id="SM00213">
    <property type="entry name" value="UBQ"/>
    <property type="match status" value="1"/>
</dbReference>